<gene>
    <name evidence="7" type="ORF">DRF59_08965</name>
</gene>
<evidence type="ECO:0000256" key="5">
    <source>
        <dbReference type="SAM" id="SignalP"/>
    </source>
</evidence>
<dbReference type="PANTHER" id="PTHR43280">
    <property type="entry name" value="ARAC-FAMILY TRANSCRIPTIONAL REGULATOR"/>
    <property type="match status" value="1"/>
</dbReference>
<keyword evidence="4" id="KW-0472">Membrane</keyword>
<keyword evidence="1" id="KW-0805">Transcription regulation</keyword>
<evidence type="ECO:0000256" key="1">
    <source>
        <dbReference type="ARBA" id="ARBA00023015"/>
    </source>
</evidence>
<dbReference type="PANTHER" id="PTHR43280:SF2">
    <property type="entry name" value="HTH-TYPE TRANSCRIPTIONAL REGULATOR EXSA"/>
    <property type="match status" value="1"/>
</dbReference>
<dbReference type="SUPFAM" id="SSF48452">
    <property type="entry name" value="TPR-like"/>
    <property type="match status" value="2"/>
</dbReference>
<feature type="domain" description="HTH araC/xylS-type" evidence="6">
    <location>
        <begin position="456"/>
        <end position="564"/>
    </location>
</feature>
<reference evidence="7 8" key="1">
    <citation type="journal article" date="2007" name="Int. J. Syst. Evol. Microbiol.">
        <title>Chryseobacterium flavum sp. nov., isolated from polluted soil.</title>
        <authorList>
            <person name="Zhou Y."/>
            <person name="Dong J."/>
            <person name="Wang X."/>
            <person name="Huang X."/>
            <person name="Zhang K.Y."/>
            <person name="Zhang Y.Q."/>
            <person name="Guo Y.F."/>
            <person name="Lai R."/>
            <person name="Li W.J."/>
        </authorList>
    </citation>
    <scope>NUCLEOTIDE SEQUENCE [LARGE SCALE GENOMIC DNA]</scope>
    <source>
        <strain evidence="7 8">KCTC 12877</strain>
    </source>
</reference>
<keyword evidence="3" id="KW-0804">Transcription</keyword>
<dbReference type="Gene3D" id="1.25.40.10">
    <property type="entry name" value="Tetratricopeptide repeat domain"/>
    <property type="match status" value="1"/>
</dbReference>
<organism evidence="7 8">
    <name type="scientific">Chryseobacterium flavum</name>
    <dbReference type="NCBI Taxonomy" id="415851"/>
    <lineage>
        <taxon>Bacteria</taxon>
        <taxon>Pseudomonadati</taxon>
        <taxon>Bacteroidota</taxon>
        <taxon>Flavobacteriia</taxon>
        <taxon>Flavobacteriales</taxon>
        <taxon>Weeksellaceae</taxon>
        <taxon>Chryseobacterium group</taxon>
        <taxon>Chryseobacterium</taxon>
    </lineage>
</organism>
<dbReference type="SUPFAM" id="SSF46689">
    <property type="entry name" value="Homeodomain-like"/>
    <property type="match status" value="1"/>
</dbReference>
<dbReference type="AlphaFoldDB" id="A0A3D9CMW3"/>
<evidence type="ECO:0000256" key="4">
    <source>
        <dbReference type="SAM" id="Phobius"/>
    </source>
</evidence>
<dbReference type="PROSITE" id="PS01124">
    <property type="entry name" value="HTH_ARAC_FAMILY_2"/>
    <property type="match status" value="1"/>
</dbReference>
<protein>
    <recommendedName>
        <fullName evidence="6">HTH araC/xylS-type domain-containing protein</fullName>
    </recommendedName>
</protein>
<dbReference type="EMBL" id="QNUE01000006">
    <property type="protein sequence ID" value="REC67083.1"/>
    <property type="molecule type" value="Genomic_DNA"/>
</dbReference>
<proteinExistence type="predicted"/>
<dbReference type="Gene3D" id="1.10.10.60">
    <property type="entry name" value="Homeodomain-like"/>
    <property type="match status" value="2"/>
</dbReference>
<dbReference type="OrthoDB" id="5295174at2"/>
<evidence type="ECO:0000256" key="3">
    <source>
        <dbReference type="ARBA" id="ARBA00023163"/>
    </source>
</evidence>
<evidence type="ECO:0000259" key="6">
    <source>
        <dbReference type="PROSITE" id="PS01124"/>
    </source>
</evidence>
<feature type="transmembrane region" description="Helical" evidence="4">
    <location>
        <begin position="375"/>
        <end position="395"/>
    </location>
</feature>
<keyword evidence="5" id="KW-0732">Signal</keyword>
<keyword evidence="2" id="KW-0238">DNA-binding</keyword>
<accession>A0A3D9CMW3</accession>
<dbReference type="RefSeq" id="WP_115958886.1">
    <property type="nucleotide sequence ID" value="NZ_CBCRVL010000006.1"/>
</dbReference>
<evidence type="ECO:0000256" key="2">
    <source>
        <dbReference type="ARBA" id="ARBA00023125"/>
    </source>
</evidence>
<evidence type="ECO:0000313" key="8">
    <source>
        <dbReference type="Proteomes" id="UP000256769"/>
    </source>
</evidence>
<sequence>MKIIFFLLLIGYNFSYAQTAASAESLKEYTYEELQEKFYDYNYAGRSDKSKQIAQYYLAKAKKEKNNSQIAEGYAFMYVNENKENALKYIDSMSIIAKKLNENIYPTRIYLLRANVFLKFNNQKEALDNYILGLKYAKQKNNKRQIALAETNIAYLNNFIGKHAEAATVLRSYMNNADYLNANEIEKIRVNLADTYIEINKLDSATLLINKGLEVFKNKDPYRYHQYLTLAGFNNLKLKKYHNAIGNLLESKKYFLTTDDERNKNYTLFYLGQSYDKVQLKDKAVQCFVEIDSLLQKNDYVFPELRIVYTYLINYYKEKNNKETQLFYIERFLKIDQLLDAQFRYVSRELPRQYDTPKLLKEKDSIINELENKKIFFILSLCTLLLILSLLIFLYHKSKKAEKRYQKIAQDLILSVNDSTVKNETKPEKEMIPDHIHDQAVINHKPIKTISEDLTQAILKGLRNFEAKEQFLNKGVTLGSLAKKIRTNTRYLSEIINTHKGKNFAAYLNDLRIDYAINRLAHDKKFRSYKVPSIAEELGYNNEQAFTLAFKKRTGTPLSIYLKEIEKLADTEN</sequence>
<dbReference type="SMART" id="SM00342">
    <property type="entry name" value="HTH_ARAC"/>
    <property type="match status" value="1"/>
</dbReference>
<dbReference type="InterPro" id="IPR018060">
    <property type="entry name" value="HTH_AraC"/>
</dbReference>
<name>A0A3D9CMW3_9FLAO</name>
<comment type="caution">
    <text evidence="7">The sequence shown here is derived from an EMBL/GenBank/DDBJ whole genome shotgun (WGS) entry which is preliminary data.</text>
</comment>
<evidence type="ECO:0000313" key="7">
    <source>
        <dbReference type="EMBL" id="REC67083.1"/>
    </source>
</evidence>
<keyword evidence="4" id="KW-0812">Transmembrane</keyword>
<dbReference type="GO" id="GO:0043565">
    <property type="term" value="F:sequence-specific DNA binding"/>
    <property type="evidence" value="ECO:0007669"/>
    <property type="project" value="InterPro"/>
</dbReference>
<feature type="signal peptide" evidence="5">
    <location>
        <begin position="1"/>
        <end position="17"/>
    </location>
</feature>
<feature type="chain" id="PRO_5017681646" description="HTH araC/xylS-type domain-containing protein" evidence="5">
    <location>
        <begin position="18"/>
        <end position="573"/>
    </location>
</feature>
<dbReference type="InterPro" id="IPR011990">
    <property type="entry name" value="TPR-like_helical_dom_sf"/>
</dbReference>
<dbReference type="InterPro" id="IPR009057">
    <property type="entry name" value="Homeodomain-like_sf"/>
</dbReference>
<dbReference type="GO" id="GO:0003700">
    <property type="term" value="F:DNA-binding transcription factor activity"/>
    <property type="evidence" value="ECO:0007669"/>
    <property type="project" value="InterPro"/>
</dbReference>
<keyword evidence="8" id="KW-1185">Reference proteome</keyword>
<dbReference type="Pfam" id="PF12833">
    <property type="entry name" value="HTH_18"/>
    <property type="match status" value="1"/>
</dbReference>
<keyword evidence="4" id="KW-1133">Transmembrane helix</keyword>
<dbReference type="Proteomes" id="UP000256769">
    <property type="component" value="Unassembled WGS sequence"/>
</dbReference>